<feature type="transmembrane region" description="Helical" evidence="8">
    <location>
        <begin position="308"/>
        <end position="334"/>
    </location>
</feature>
<evidence type="ECO:0000313" key="10">
    <source>
        <dbReference type="Proteomes" id="UP001501035"/>
    </source>
</evidence>
<evidence type="ECO:0000256" key="7">
    <source>
        <dbReference type="ARBA" id="ARBA00023136"/>
    </source>
</evidence>
<evidence type="ECO:0000256" key="6">
    <source>
        <dbReference type="ARBA" id="ARBA00022989"/>
    </source>
</evidence>
<protein>
    <submittedName>
        <fullName evidence="9">AI-2E family transporter</fullName>
    </submittedName>
</protein>
<comment type="caution">
    <text evidence="9">The sequence shown here is derived from an EMBL/GenBank/DDBJ whole genome shotgun (WGS) entry which is preliminary data.</text>
</comment>
<reference evidence="10" key="1">
    <citation type="journal article" date="2019" name="Int. J. Syst. Evol. Microbiol.">
        <title>The Global Catalogue of Microorganisms (GCM) 10K type strain sequencing project: providing services to taxonomists for standard genome sequencing and annotation.</title>
        <authorList>
            <consortium name="The Broad Institute Genomics Platform"/>
            <consortium name="The Broad Institute Genome Sequencing Center for Infectious Disease"/>
            <person name="Wu L."/>
            <person name="Ma J."/>
        </authorList>
    </citation>
    <scope>NUCLEOTIDE SEQUENCE [LARGE SCALE GENOMIC DNA]</scope>
    <source>
        <strain evidence="10">JCM 14234</strain>
    </source>
</reference>
<feature type="transmembrane region" description="Helical" evidence="8">
    <location>
        <begin position="152"/>
        <end position="173"/>
    </location>
</feature>
<name>A0ABP6LFX0_9ACTN</name>
<evidence type="ECO:0000256" key="3">
    <source>
        <dbReference type="ARBA" id="ARBA00022448"/>
    </source>
</evidence>
<feature type="transmembrane region" description="Helical" evidence="8">
    <location>
        <begin position="12"/>
        <end position="34"/>
    </location>
</feature>
<keyword evidence="3" id="KW-0813">Transport</keyword>
<sequence length="362" mass="38450">MLDEQNMSRVKRLGVASWSALGIVGIVVVASMGISAISGILIPLVVAVILGMVLEPVATLLRRLGVPTTVATALTLLIAILGLALTLTIVIRGFLSQIPEISRQLTTGWGSMVEWIRNHDLDPAWLERARSAFEGHSTQLGQGLLGAVTHTFYGAVSLIIGIFFSVFFLFFTLRDGYRFPSWLARSTSLDEETVVDVVSLSRDSVRGYFRGTAITALITAPIFMVPLLILRVPLAVPIFILYFFLSFLPFVGAWITGIFAVLIAFGAGGLPAALIIAATFIISNGTIQSAVSSWALGNSLQLHPVSVLLATIIGGTVAGLLGMILGAPVLAATLKSMTAIRQRRARPGPTGAPAILKPDLAH</sequence>
<dbReference type="Proteomes" id="UP001501035">
    <property type="component" value="Unassembled WGS sequence"/>
</dbReference>
<proteinExistence type="inferred from homology"/>
<evidence type="ECO:0000313" key="9">
    <source>
        <dbReference type="EMBL" id="GAA3040678.1"/>
    </source>
</evidence>
<feature type="transmembrane region" description="Helical" evidence="8">
    <location>
        <begin position="73"/>
        <end position="95"/>
    </location>
</feature>
<keyword evidence="7 8" id="KW-0472">Membrane</keyword>
<dbReference type="Pfam" id="PF01594">
    <property type="entry name" value="AI-2E_transport"/>
    <property type="match status" value="1"/>
</dbReference>
<evidence type="ECO:0000256" key="5">
    <source>
        <dbReference type="ARBA" id="ARBA00022692"/>
    </source>
</evidence>
<feature type="transmembrane region" description="Helical" evidence="8">
    <location>
        <begin position="208"/>
        <end position="229"/>
    </location>
</feature>
<evidence type="ECO:0000256" key="2">
    <source>
        <dbReference type="ARBA" id="ARBA00009773"/>
    </source>
</evidence>
<feature type="transmembrane region" description="Helical" evidence="8">
    <location>
        <begin position="235"/>
        <end position="265"/>
    </location>
</feature>
<keyword evidence="4" id="KW-1003">Cell membrane</keyword>
<organism evidence="9 10">
    <name type="scientific">Gordonia defluvii</name>
    <dbReference type="NCBI Taxonomy" id="283718"/>
    <lineage>
        <taxon>Bacteria</taxon>
        <taxon>Bacillati</taxon>
        <taxon>Actinomycetota</taxon>
        <taxon>Actinomycetes</taxon>
        <taxon>Mycobacteriales</taxon>
        <taxon>Gordoniaceae</taxon>
        <taxon>Gordonia</taxon>
    </lineage>
</organism>
<dbReference type="EMBL" id="BAAAVS010000025">
    <property type="protein sequence ID" value="GAA3040678.1"/>
    <property type="molecule type" value="Genomic_DNA"/>
</dbReference>
<comment type="subcellular location">
    <subcellularLocation>
        <location evidence="1">Cell membrane</location>
        <topology evidence="1">Multi-pass membrane protein</topology>
    </subcellularLocation>
</comment>
<accession>A0ABP6LFX0</accession>
<evidence type="ECO:0000256" key="1">
    <source>
        <dbReference type="ARBA" id="ARBA00004651"/>
    </source>
</evidence>
<comment type="similarity">
    <text evidence="2">Belongs to the autoinducer-2 exporter (AI-2E) (TC 2.A.86) family.</text>
</comment>
<dbReference type="PANTHER" id="PTHR21716:SF53">
    <property type="entry name" value="PERMEASE PERM-RELATED"/>
    <property type="match status" value="1"/>
</dbReference>
<evidence type="ECO:0000256" key="4">
    <source>
        <dbReference type="ARBA" id="ARBA00022475"/>
    </source>
</evidence>
<feature type="transmembrane region" description="Helical" evidence="8">
    <location>
        <begin position="40"/>
        <end position="61"/>
    </location>
</feature>
<keyword evidence="10" id="KW-1185">Reference proteome</keyword>
<dbReference type="InterPro" id="IPR002549">
    <property type="entry name" value="AI-2E-like"/>
</dbReference>
<dbReference type="PANTHER" id="PTHR21716">
    <property type="entry name" value="TRANSMEMBRANE PROTEIN"/>
    <property type="match status" value="1"/>
</dbReference>
<evidence type="ECO:0000256" key="8">
    <source>
        <dbReference type="SAM" id="Phobius"/>
    </source>
</evidence>
<gene>
    <name evidence="9" type="ORF">GCM10010528_21400</name>
</gene>
<keyword evidence="6 8" id="KW-1133">Transmembrane helix</keyword>
<keyword evidence="5 8" id="KW-0812">Transmembrane</keyword>